<dbReference type="FunFam" id="3.30.950.10:FF:000002">
    <property type="entry name" value="Ribosomal RNA small subunit methyltransferase I"/>
    <property type="match status" value="1"/>
</dbReference>
<evidence type="ECO:0000256" key="4">
    <source>
        <dbReference type="ARBA" id="ARBA00022679"/>
    </source>
</evidence>
<dbReference type="CDD" id="cd11648">
    <property type="entry name" value="RsmI"/>
    <property type="match status" value="1"/>
</dbReference>
<dbReference type="InterPro" id="IPR014776">
    <property type="entry name" value="4pyrrole_Mease_sub2"/>
</dbReference>
<evidence type="ECO:0000256" key="1">
    <source>
        <dbReference type="ARBA" id="ARBA00022490"/>
    </source>
</evidence>
<reference evidence="9" key="1">
    <citation type="submission" date="2017-09" db="EMBL/GenBank/DDBJ databases">
        <title>Depth-based differentiation of microbial function through sediment-hosted aquifers and enrichment of novel symbionts in the deep terrestrial subsurface.</title>
        <authorList>
            <person name="Probst A.J."/>
            <person name="Ladd B."/>
            <person name="Jarett J.K."/>
            <person name="Geller-Mcgrath D.E."/>
            <person name="Sieber C.M.K."/>
            <person name="Emerson J.B."/>
            <person name="Anantharaman K."/>
            <person name="Thomas B.C."/>
            <person name="Malmstrom R."/>
            <person name="Stieglmeier M."/>
            <person name="Klingl A."/>
            <person name="Woyke T."/>
            <person name="Ryan C.M."/>
            <person name="Banfield J.F."/>
        </authorList>
    </citation>
    <scope>NUCLEOTIDE SEQUENCE [LARGE SCALE GENOMIC DNA]</scope>
</reference>
<keyword evidence="3 6" id="KW-0489">Methyltransferase</keyword>
<proteinExistence type="inferred from homology"/>
<organism evidence="8 9">
    <name type="scientific">Candidatus Komeilibacteria bacterium CG_4_10_14_0_2_um_filter_37_10</name>
    <dbReference type="NCBI Taxonomy" id="1974470"/>
    <lineage>
        <taxon>Bacteria</taxon>
        <taxon>Candidatus Komeiliibacteriota</taxon>
    </lineage>
</organism>
<comment type="caution">
    <text evidence="8">The sequence shown here is derived from an EMBL/GenBank/DDBJ whole genome shotgun (WGS) entry which is preliminary data.</text>
</comment>
<evidence type="ECO:0000256" key="6">
    <source>
        <dbReference type="HAMAP-Rule" id="MF_01877"/>
    </source>
</evidence>
<evidence type="ECO:0000313" key="9">
    <source>
        <dbReference type="Proteomes" id="UP000230405"/>
    </source>
</evidence>
<dbReference type="SUPFAM" id="SSF53790">
    <property type="entry name" value="Tetrapyrrole methylase"/>
    <property type="match status" value="1"/>
</dbReference>
<comment type="function">
    <text evidence="6">Catalyzes the 2'-O-methylation of the ribose of cytidine 1402 (C1402) in 16S rRNA.</text>
</comment>
<dbReference type="GO" id="GO:0005737">
    <property type="term" value="C:cytoplasm"/>
    <property type="evidence" value="ECO:0007669"/>
    <property type="project" value="UniProtKB-SubCell"/>
</dbReference>
<dbReference type="PIRSF" id="PIRSF005917">
    <property type="entry name" value="MTase_YraL"/>
    <property type="match status" value="1"/>
</dbReference>
<dbReference type="NCBIfam" id="TIGR00096">
    <property type="entry name" value="16S rRNA (cytidine(1402)-2'-O)-methyltransferase"/>
    <property type="match status" value="1"/>
</dbReference>
<dbReference type="InterPro" id="IPR008189">
    <property type="entry name" value="rRNA_ssu_MeTfrase_I"/>
</dbReference>
<keyword evidence="4 6" id="KW-0808">Transferase</keyword>
<keyword evidence="1 6" id="KW-0963">Cytoplasm</keyword>
<keyword evidence="5 6" id="KW-0949">S-adenosyl-L-methionine</keyword>
<dbReference type="Proteomes" id="UP000230405">
    <property type="component" value="Unassembled WGS sequence"/>
</dbReference>
<dbReference type="InterPro" id="IPR014777">
    <property type="entry name" value="4pyrrole_Mease_sub1"/>
</dbReference>
<dbReference type="PANTHER" id="PTHR46111:SF1">
    <property type="entry name" value="RIBOSOMAL RNA SMALL SUBUNIT METHYLTRANSFERASE I"/>
    <property type="match status" value="1"/>
</dbReference>
<gene>
    <name evidence="6 8" type="primary">rsmI</name>
    <name evidence="8" type="ORF">COX77_01805</name>
</gene>
<comment type="subcellular location">
    <subcellularLocation>
        <location evidence="6">Cytoplasm</location>
    </subcellularLocation>
</comment>
<dbReference type="HAMAP" id="MF_01877">
    <property type="entry name" value="16SrRNA_methyltr_I"/>
    <property type="match status" value="1"/>
</dbReference>
<evidence type="ECO:0000259" key="7">
    <source>
        <dbReference type="Pfam" id="PF00590"/>
    </source>
</evidence>
<dbReference type="PANTHER" id="PTHR46111">
    <property type="entry name" value="RIBOSOMAL RNA SMALL SUBUNIT METHYLTRANSFERASE I"/>
    <property type="match status" value="1"/>
</dbReference>
<dbReference type="AlphaFoldDB" id="A0A2M7VFF7"/>
<dbReference type="GO" id="GO:0070677">
    <property type="term" value="F:rRNA (cytosine-2'-O-)-methyltransferase activity"/>
    <property type="evidence" value="ECO:0007669"/>
    <property type="project" value="UniProtKB-UniRule"/>
</dbReference>
<sequence length="230" mass="25290">MPQGKLYIIGTPIGNLGDLTARAKEIISTVDLLLCEDTRHTSKLLQHLQISKKLVSWHQHSKIQKLEQIKQYVVAGLQLGLVTDAGTPGIADPGGYLVQELVKIGCEIEPIPGVSALTTALSISGLPTDQFIFLGFLPHKKGRQTMIKEVVASKYLVVIYESVYRVQKLLTELAVAGLAENRRVVLCKELTKMFGQVIRGSLSQVQQQLTKEIIKGEWVVIIEGSHSANK</sequence>
<protein>
    <recommendedName>
        <fullName evidence="6">Ribosomal RNA small subunit methyltransferase I</fullName>
        <ecNumber evidence="6">2.1.1.198</ecNumber>
    </recommendedName>
    <alternativeName>
        <fullName evidence="6">16S rRNA 2'-O-ribose C1402 methyltransferase</fullName>
    </alternativeName>
    <alternativeName>
        <fullName evidence="6">rRNA (cytidine-2'-O-)-methyltransferase RsmI</fullName>
    </alternativeName>
</protein>
<keyword evidence="2 6" id="KW-0698">rRNA processing</keyword>
<accession>A0A2M7VFF7</accession>
<evidence type="ECO:0000256" key="3">
    <source>
        <dbReference type="ARBA" id="ARBA00022603"/>
    </source>
</evidence>
<comment type="similarity">
    <text evidence="6">Belongs to the methyltransferase superfamily. RsmI family.</text>
</comment>
<dbReference type="EC" id="2.1.1.198" evidence="6"/>
<evidence type="ECO:0000313" key="8">
    <source>
        <dbReference type="EMBL" id="PIZ99319.1"/>
    </source>
</evidence>
<dbReference type="InterPro" id="IPR000878">
    <property type="entry name" value="4pyrrol_Mease"/>
</dbReference>
<name>A0A2M7VFF7_9BACT</name>
<dbReference type="InterPro" id="IPR035996">
    <property type="entry name" value="4pyrrol_Methylase_sf"/>
</dbReference>
<dbReference type="Gene3D" id="3.40.1010.10">
    <property type="entry name" value="Cobalt-precorrin-4 Transmethylase, Domain 1"/>
    <property type="match status" value="1"/>
</dbReference>
<dbReference type="EMBL" id="PFPO01000035">
    <property type="protein sequence ID" value="PIZ99319.1"/>
    <property type="molecule type" value="Genomic_DNA"/>
</dbReference>
<dbReference type="Gene3D" id="3.30.950.10">
    <property type="entry name" value="Methyltransferase, Cobalt-precorrin-4 Transmethylase, Domain 2"/>
    <property type="match status" value="1"/>
</dbReference>
<evidence type="ECO:0000256" key="5">
    <source>
        <dbReference type="ARBA" id="ARBA00022691"/>
    </source>
</evidence>
<dbReference type="Pfam" id="PF00590">
    <property type="entry name" value="TP_methylase"/>
    <property type="match status" value="1"/>
</dbReference>
<feature type="domain" description="Tetrapyrrole methylase" evidence="7">
    <location>
        <begin position="5"/>
        <end position="205"/>
    </location>
</feature>
<comment type="catalytic activity">
    <reaction evidence="6">
        <text>cytidine(1402) in 16S rRNA + S-adenosyl-L-methionine = 2'-O-methylcytidine(1402) in 16S rRNA + S-adenosyl-L-homocysteine + H(+)</text>
        <dbReference type="Rhea" id="RHEA:42924"/>
        <dbReference type="Rhea" id="RHEA-COMP:10285"/>
        <dbReference type="Rhea" id="RHEA-COMP:10286"/>
        <dbReference type="ChEBI" id="CHEBI:15378"/>
        <dbReference type="ChEBI" id="CHEBI:57856"/>
        <dbReference type="ChEBI" id="CHEBI:59789"/>
        <dbReference type="ChEBI" id="CHEBI:74495"/>
        <dbReference type="ChEBI" id="CHEBI:82748"/>
        <dbReference type="EC" id="2.1.1.198"/>
    </reaction>
</comment>
<evidence type="ECO:0000256" key="2">
    <source>
        <dbReference type="ARBA" id="ARBA00022552"/>
    </source>
</evidence>